<keyword evidence="12" id="KW-1185">Reference proteome</keyword>
<proteinExistence type="predicted"/>
<evidence type="ECO:0000313" key="11">
    <source>
        <dbReference type="EMBL" id="KAF1382091.1"/>
    </source>
</evidence>
<keyword evidence="3" id="KW-0677">Repeat</keyword>
<dbReference type="OrthoDB" id="654211at2759"/>
<keyword evidence="6" id="KW-0238">DNA-binding</keyword>
<dbReference type="PROSITE" id="PS50157">
    <property type="entry name" value="ZINC_FINGER_C2H2_2"/>
    <property type="match status" value="6"/>
</dbReference>
<dbReference type="SUPFAM" id="SSF57667">
    <property type="entry name" value="beta-beta-alpha zinc fingers"/>
    <property type="match status" value="3"/>
</dbReference>
<feature type="region of interest" description="Disordered" evidence="9">
    <location>
        <begin position="65"/>
        <end position="200"/>
    </location>
</feature>
<evidence type="ECO:0000313" key="12">
    <source>
        <dbReference type="Proteomes" id="UP000465112"/>
    </source>
</evidence>
<evidence type="ECO:0000256" key="3">
    <source>
        <dbReference type="ARBA" id="ARBA00022737"/>
    </source>
</evidence>
<dbReference type="Gene3D" id="3.30.160.60">
    <property type="entry name" value="Classic Zinc Finger"/>
    <property type="match status" value="5"/>
</dbReference>
<protein>
    <recommendedName>
        <fullName evidence="10">C2H2-type domain-containing protein</fullName>
    </recommendedName>
</protein>
<dbReference type="GO" id="GO:0005634">
    <property type="term" value="C:nucleus"/>
    <property type="evidence" value="ECO:0007669"/>
    <property type="project" value="UniProtKB-SubCell"/>
</dbReference>
<feature type="domain" description="C2H2-type" evidence="10">
    <location>
        <begin position="338"/>
        <end position="366"/>
    </location>
</feature>
<feature type="domain" description="C2H2-type" evidence="10">
    <location>
        <begin position="254"/>
        <end position="281"/>
    </location>
</feature>
<feature type="domain" description="C2H2-type" evidence="10">
    <location>
        <begin position="310"/>
        <end position="337"/>
    </location>
</feature>
<dbReference type="FunFam" id="3.30.160.60:FF:000384">
    <property type="entry name" value="Zinc finger protein 550"/>
    <property type="match status" value="1"/>
</dbReference>
<sequence>MSAELRMFTAGAAEGFGGGPRSSPPPEMETLRMYVNERLTAAVDDILGLFGETVARYREQIDRQRGQLDKLRSEEDKWSQTDPDQTSSWVKLCPDDPIRSVPLDRTDQTRETDAVFSAARIKTEVCGDDRGASEPTSDFDPERASDGRHLADSSNTEDSGDWGEAPGLWRPEEMDEEARGQSPPPGGTAPSSAEPPRPSQPAFSCKVCGESFKRIGRLTTHASEHPRDCGLCGKRLEPAESLELHLRVHRDAAFHCGVCGQGFTLRGNLRTHLRIHTGERPFGCTVCGKSFGRRASLVRHVRSHTGEKPFVCAYCGRGFVEKGNLTVHLRTHTGERPYRCAICDRHFSQRSCFYKHPCQRKACRRPPSSHAKNTDGD</sequence>
<dbReference type="SMART" id="SM00355">
    <property type="entry name" value="ZnF_C2H2"/>
    <property type="match status" value="5"/>
</dbReference>
<feature type="compositionally biased region" description="Pro residues" evidence="9">
    <location>
        <begin position="182"/>
        <end position="199"/>
    </location>
</feature>
<dbReference type="Pfam" id="PF00096">
    <property type="entry name" value="zf-C2H2"/>
    <property type="match status" value="4"/>
</dbReference>
<dbReference type="PANTHER" id="PTHR23235:SF142">
    <property type="entry name" value="ZINC FINGER PROTEIN 384"/>
    <property type="match status" value="1"/>
</dbReference>
<keyword evidence="4 8" id="KW-0863">Zinc-finger</keyword>
<dbReference type="GO" id="GO:0000981">
    <property type="term" value="F:DNA-binding transcription factor activity, RNA polymerase II-specific"/>
    <property type="evidence" value="ECO:0007669"/>
    <property type="project" value="TreeGrafter"/>
</dbReference>
<evidence type="ECO:0000256" key="5">
    <source>
        <dbReference type="ARBA" id="ARBA00022833"/>
    </source>
</evidence>
<dbReference type="PANTHER" id="PTHR23235">
    <property type="entry name" value="KRUEPPEL-LIKE TRANSCRIPTION FACTOR"/>
    <property type="match status" value="1"/>
</dbReference>
<feature type="compositionally biased region" description="Basic and acidic residues" evidence="9">
    <location>
        <begin position="65"/>
        <end position="79"/>
    </location>
</feature>
<reference evidence="11 12" key="1">
    <citation type="submission" date="2019-06" db="EMBL/GenBank/DDBJ databases">
        <title>A chromosome-scale genome assembly of the European perch, Perca fluviatilis.</title>
        <authorList>
            <person name="Roques C."/>
            <person name="Zahm M."/>
            <person name="Cabau C."/>
            <person name="Klopp C."/>
            <person name="Bouchez O."/>
            <person name="Donnadieu C."/>
            <person name="Kuhl H."/>
            <person name="Gislard M."/>
            <person name="Guendouz S."/>
            <person name="Journot L."/>
            <person name="Haffray P."/>
            <person name="Bestin A."/>
            <person name="Morvezen R."/>
            <person name="Feron R."/>
            <person name="Wen M."/>
            <person name="Jouanno E."/>
            <person name="Herpin A."/>
            <person name="Schartl M."/>
            <person name="Postlethwait J."/>
            <person name="Schaerlinger B."/>
            <person name="Chardard D."/>
            <person name="Lecocq T."/>
            <person name="Poncet C."/>
            <person name="Jaffrelo L."/>
            <person name="Lampietro C."/>
            <person name="Guiguen Y."/>
        </authorList>
    </citation>
    <scope>NUCLEOTIDE SEQUENCE [LARGE SCALE GENOMIC DNA]</scope>
    <source>
        <tissue evidence="11">Blood</tissue>
    </source>
</reference>
<keyword evidence="2" id="KW-0479">Metal-binding</keyword>
<organism evidence="11 12">
    <name type="scientific">Perca fluviatilis</name>
    <name type="common">European perch</name>
    <dbReference type="NCBI Taxonomy" id="8168"/>
    <lineage>
        <taxon>Eukaryota</taxon>
        <taxon>Metazoa</taxon>
        <taxon>Chordata</taxon>
        <taxon>Craniata</taxon>
        <taxon>Vertebrata</taxon>
        <taxon>Euteleostomi</taxon>
        <taxon>Actinopterygii</taxon>
        <taxon>Neopterygii</taxon>
        <taxon>Teleostei</taxon>
        <taxon>Neoteleostei</taxon>
        <taxon>Acanthomorphata</taxon>
        <taxon>Eupercaria</taxon>
        <taxon>Perciformes</taxon>
        <taxon>Percoidei</taxon>
        <taxon>Percidae</taxon>
        <taxon>Percinae</taxon>
        <taxon>Perca</taxon>
    </lineage>
</organism>
<dbReference type="FunFam" id="3.30.160.60:FF:000145">
    <property type="entry name" value="Zinc finger protein 574"/>
    <property type="match status" value="1"/>
</dbReference>
<dbReference type="FunFam" id="3.30.160.60:FF:002343">
    <property type="entry name" value="Zinc finger protein 33A"/>
    <property type="match status" value="1"/>
</dbReference>
<evidence type="ECO:0000256" key="1">
    <source>
        <dbReference type="ARBA" id="ARBA00004123"/>
    </source>
</evidence>
<dbReference type="InterPro" id="IPR013087">
    <property type="entry name" value="Znf_C2H2_type"/>
</dbReference>
<evidence type="ECO:0000256" key="6">
    <source>
        <dbReference type="ARBA" id="ARBA00023125"/>
    </source>
</evidence>
<feature type="compositionally biased region" description="Basic and acidic residues" evidence="9">
    <location>
        <begin position="121"/>
        <end position="132"/>
    </location>
</feature>
<feature type="domain" description="C2H2-type" evidence="10">
    <location>
        <begin position="203"/>
        <end position="225"/>
    </location>
</feature>
<dbReference type="FunFam" id="3.30.160.60:FF:000446">
    <property type="entry name" value="Zinc finger protein"/>
    <property type="match status" value="1"/>
</dbReference>
<feature type="compositionally biased region" description="Polar residues" evidence="9">
    <location>
        <begin position="80"/>
        <end position="89"/>
    </location>
</feature>
<accession>A0A6A5E1S3</accession>
<dbReference type="PROSITE" id="PS00028">
    <property type="entry name" value="ZINC_FINGER_C2H2_1"/>
    <property type="match status" value="4"/>
</dbReference>
<dbReference type="InterPro" id="IPR036236">
    <property type="entry name" value="Znf_C2H2_sf"/>
</dbReference>
<feature type="region of interest" description="Disordered" evidence="9">
    <location>
        <begin position="1"/>
        <end position="28"/>
    </location>
</feature>
<feature type="compositionally biased region" description="Basic and acidic residues" evidence="9">
    <location>
        <begin position="93"/>
        <end position="113"/>
    </location>
</feature>
<evidence type="ECO:0000259" key="10">
    <source>
        <dbReference type="PROSITE" id="PS50157"/>
    </source>
</evidence>
<gene>
    <name evidence="11" type="ORF">PFLUV_G00160840</name>
</gene>
<comment type="subcellular location">
    <subcellularLocation>
        <location evidence="1">Nucleus</location>
    </subcellularLocation>
</comment>
<dbReference type="AlphaFoldDB" id="A0A6A5E1S3"/>
<name>A0A6A5E1S3_PERFL</name>
<dbReference type="EMBL" id="VHII01000013">
    <property type="protein sequence ID" value="KAF1382091.1"/>
    <property type="molecule type" value="Genomic_DNA"/>
</dbReference>
<evidence type="ECO:0000256" key="8">
    <source>
        <dbReference type="PROSITE-ProRule" id="PRU00042"/>
    </source>
</evidence>
<evidence type="ECO:0000256" key="7">
    <source>
        <dbReference type="ARBA" id="ARBA00023242"/>
    </source>
</evidence>
<keyword evidence="5" id="KW-0862">Zinc</keyword>
<dbReference type="Proteomes" id="UP000465112">
    <property type="component" value="Chromosome 13"/>
</dbReference>
<evidence type="ECO:0000256" key="9">
    <source>
        <dbReference type="SAM" id="MobiDB-lite"/>
    </source>
</evidence>
<keyword evidence="7" id="KW-0539">Nucleus</keyword>
<feature type="domain" description="C2H2-type" evidence="10">
    <location>
        <begin position="282"/>
        <end position="309"/>
    </location>
</feature>
<feature type="compositionally biased region" description="Basic and acidic residues" evidence="9">
    <location>
        <begin position="140"/>
        <end position="151"/>
    </location>
</feature>
<dbReference type="GO" id="GO:0000978">
    <property type="term" value="F:RNA polymerase II cis-regulatory region sequence-specific DNA binding"/>
    <property type="evidence" value="ECO:0007669"/>
    <property type="project" value="TreeGrafter"/>
</dbReference>
<evidence type="ECO:0000256" key="2">
    <source>
        <dbReference type="ARBA" id="ARBA00022723"/>
    </source>
</evidence>
<dbReference type="GO" id="GO:0008270">
    <property type="term" value="F:zinc ion binding"/>
    <property type="evidence" value="ECO:0007669"/>
    <property type="project" value="UniProtKB-KW"/>
</dbReference>
<feature type="domain" description="C2H2-type" evidence="10">
    <location>
        <begin position="227"/>
        <end position="249"/>
    </location>
</feature>
<comment type="caution">
    <text evidence="11">The sequence shown here is derived from an EMBL/GenBank/DDBJ whole genome shotgun (WGS) entry which is preliminary data.</text>
</comment>
<evidence type="ECO:0000256" key="4">
    <source>
        <dbReference type="ARBA" id="ARBA00022771"/>
    </source>
</evidence>